<feature type="signal peptide" evidence="1">
    <location>
        <begin position="1"/>
        <end position="24"/>
    </location>
</feature>
<feature type="chain" id="PRO_5039136583" evidence="1">
    <location>
        <begin position="25"/>
        <end position="218"/>
    </location>
</feature>
<keyword evidence="1" id="KW-0732">Signal</keyword>
<dbReference type="AlphaFoldDB" id="A0A852T6S7"/>
<organism evidence="2 3">
    <name type="scientific">Neobacillus niacini</name>
    <dbReference type="NCBI Taxonomy" id="86668"/>
    <lineage>
        <taxon>Bacteria</taxon>
        <taxon>Bacillati</taxon>
        <taxon>Bacillota</taxon>
        <taxon>Bacilli</taxon>
        <taxon>Bacillales</taxon>
        <taxon>Bacillaceae</taxon>
        <taxon>Neobacillus</taxon>
    </lineage>
</organism>
<reference evidence="3" key="1">
    <citation type="submission" date="2020-07" db="EMBL/GenBank/DDBJ databases">
        <authorList>
            <person name="Partida-Martinez L."/>
            <person name="Huntemann M."/>
            <person name="Clum A."/>
            <person name="Wang J."/>
            <person name="Palaniappan K."/>
            <person name="Ritter S."/>
            <person name="Chen I.-M."/>
            <person name="Stamatis D."/>
            <person name="Reddy T."/>
            <person name="O'Malley R."/>
            <person name="Daum C."/>
            <person name="Shapiro N."/>
            <person name="Ivanova N."/>
            <person name="Kyrpides N."/>
            <person name="Woyke T."/>
        </authorList>
    </citation>
    <scope>NUCLEOTIDE SEQUENCE [LARGE SCALE GENOMIC DNA]</scope>
    <source>
        <strain evidence="3">AT2.8</strain>
    </source>
</reference>
<dbReference type="Proteomes" id="UP000548423">
    <property type="component" value="Unassembled WGS sequence"/>
</dbReference>
<proteinExistence type="predicted"/>
<evidence type="ECO:0000313" key="2">
    <source>
        <dbReference type="EMBL" id="NYE04462.1"/>
    </source>
</evidence>
<sequence length="218" mass="24762">MKKLLTGLTVAAILLTGFAGNGFAKGSSETVDPTGNAFFWKVDEAFKGDNFLSWVNADENYEIFHVTNVEDNHITKKQLRMFKDGYNSNDIGYVGEEVSVLSFDKETNELYLMVEYHILSDNVDIEKPEVDIEKPIEWTDETMTQDWITWAKSQGQYTTEGSVNTSQNAGWIYAVGMQPWFDNTAIAYIASTYKLNVTNVEHRTMPDGQLETIFYVTK</sequence>
<name>A0A852T6S7_9BACI</name>
<evidence type="ECO:0000313" key="3">
    <source>
        <dbReference type="Proteomes" id="UP000548423"/>
    </source>
</evidence>
<accession>A0A852T6S7</accession>
<gene>
    <name evidence="2" type="ORF">F4694_001206</name>
</gene>
<protein>
    <submittedName>
        <fullName evidence="2">Uncharacterized protein</fullName>
    </submittedName>
</protein>
<evidence type="ECO:0000256" key="1">
    <source>
        <dbReference type="SAM" id="SignalP"/>
    </source>
</evidence>
<comment type="caution">
    <text evidence="2">The sequence shown here is derived from an EMBL/GenBank/DDBJ whole genome shotgun (WGS) entry which is preliminary data.</text>
</comment>
<dbReference type="EMBL" id="JACCBX010000002">
    <property type="protein sequence ID" value="NYE04462.1"/>
    <property type="molecule type" value="Genomic_DNA"/>
</dbReference>
<reference evidence="3" key="2">
    <citation type="submission" date="2020-08" db="EMBL/GenBank/DDBJ databases">
        <title>The Agave Microbiome: Exploring the role of microbial communities in plant adaptations to desert environments.</title>
        <authorList>
            <person name="Partida-Martinez L.P."/>
        </authorList>
    </citation>
    <scope>NUCLEOTIDE SEQUENCE [LARGE SCALE GENOMIC DNA]</scope>
    <source>
        <strain evidence="3">AT2.8</strain>
    </source>
</reference>